<comment type="similarity">
    <text evidence="9 10">Belongs to the peptidase M15D family.</text>
</comment>
<feature type="site" description="Transition state stabilizer" evidence="9">
    <location>
        <position position="69"/>
    </location>
</feature>
<feature type="binding site" evidence="9">
    <location>
        <position position="164"/>
    </location>
    <ligand>
        <name>Zn(2+)</name>
        <dbReference type="ChEBI" id="CHEBI:29105"/>
        <note>catalytic</note>
    </ligand>
</feature>
<dbReference type="CDD" id="cd14840">
    <property type="entry name" value="D-Ala-D-Ala_dipeptidase_Aad"/>
    <property type="match status" value="1"/>
</dbReference>
<evidence type="ECO:0000256" key="6">
    <source>
        <dbReference type="ARBA" id="ARBA00022997"/>
    </source>
</evidence>
<reference evidence="11 12" key="1">
    <citation type="submission" date="2020-02" db="EMBL/GenBank/DDBJ databases">
        <authorList>
            <person name="Dziuba M."/>
            <person name="Kuznetsov B."/>
            <person name="Mardanov A."/>
            <person name="Ravin N."/>
            <person name="Grouzdev D."/>
        </authorList>
    </citation>
    <scope>NUCLEOTIDE SEQUENCE [LARGE SCALE GENOMIC DNA]</scope>
    <source>
        <strain evidence="11 12">SpK</strain>
    </source>
</reference>
<comment type="caution">
    <text evidence="11">The sequence shown here is derived from an EMBL/GenBank/DDBJ whole genome shotgun (WGS) entry which is preliminary data.</text>
</comment>
<evidence type="ECO:0000256" key="2">
    <source>
        <dbReference type="ARBA" id="ARBA00022670"/>
    </source>
</evidence>
<organism evidence="11 12">
    <name type="scientific">Magnetospirillum aberrantis SpK</name>
    <dbReference type="NCBI Taxonomy" id="908842"/>
    <lineage>
        <taxon>Bacteria</taxon>
        <taxon>Pseudomonadati</taxon>
        <taxon>Pseudomonadota</taxon>
        <taxon>Alphaproteobacteria</taxon>
        <taxon>Rhodospirillales</taxon>
        <taxon>Rhodospirillaceae</taxon>
        <taxon>Magnetospirillum</taxon>
    </lineage>
</organism>
<dbReference type="AlphaFoldDB" id="A0A7C9V0S9"/>
<dbReference type="GO" id="GO:0006508">
    <property type="term" value="P:proteolysis"/>
    <property type="evidence" value="ECO:0007669"/>
    <property type="project" value="UniProtKB-KW"/>
</dbReference>
<dbReference type="HAMAP" id="MF_01924">
    <property type="entry name" value="A_A_dipeptidase"/>
    <property type="match status" value="1"/>
</dbReference>
<evidence type="ECO:0000256" key="9">
    <source>
        <dbReference type="HAMAP-Rule" id="MF_01924"/>
    </source>
</evidence>
<evidence type="ECO:0000313" key="11">
    <source>
        <dbReference type="EMBL" id="NFV81513.1"/>
    </source>
</evidence>
<evidence type="ECO:0000256" key="5">
    <source>
        <dbReference type="ARBA" id="ARBA00022833"/>
    </source>
</evidence>
<comment type="catalytic activity">
    <reaction evidence="1 9 10">
        <text>D-alanyl-D-alanine + H2O = 2 D-alanine</text>
        <dbReference type="Rhea" id="RHEA:20661"/>
        <dbReference type="ChEBI" id="CHEBI:15377"/>
        <dbReference type="ChEBI" id="CHEBI:57416"/>
        <dbReference type="ChEBI" id="CHEBI:57822"/>
        <dbReference type="EC" id="3.4.13.22"/>
    </reaction>
</comment>
<keyword evidence="7 9" id="KW-0482">Metalloprotease</keyword>
<dbReference type="NCBIfam" id="NF007557">
    <property type="entry name" value="PRK10178.1"/>
    <property type="match status" value="1"/>
</dbReference>
<keyword evidence="4 9" id="KW-0378">Hydrolase</keyword>
<keyword evidence="2 9" id="KW-0645">Protease</keyword>
<evidence type="ECO:0000256" key="7">
    <source>
        <dbReference type="ARBA" id="ARBA00023049"/>
    </source>
</evidence>
<dbReference type="GO" id="GO:0008237">
    <property type="term" value="F:metallopeptidase activity"/>
    <property type="evidence" value="ECO:0007669"/>
    <property type="project" value="UniProtKB-KW"/>
</dbReference>
<dbReference type="EMBL" id="JAAIYP010000041">
    <property type="protein sequence ID" value="NFV81513.1"/>
    <property type="molecule type" value="Genomic_DNA"/>
</dbReference>
<comment type="cofactor">
    <cofactor evidence="9">
        <name>Zn(2+)</name>
        <dbReference type="ChEBI" id="CHEBI:29105"/>
    </cofactor>
    <text evidence="9">Binds 1 zinc ion per subunit.</text>
</comment>
<dbReference type="EC" id="3.4.13.22" evidence="9 10"/>
<dbReference type="SUPFAM" id="SSF55166">
    <property type="entry name" value="Hedgehog/DD-peptidase"/>
    <property type="match status" value="1"/>
</dbReference>
<evidence type="ECO:0000256" key="1">
    <source>
        <dbReference type="ARBA" id="ARBA00001362"/>
    </source>
</evidence>
<proteinExistence type="inferred from homology"/>
<keyword evidence="8 10" id="KW-0961">Cell wall biogenesis/degradation</keyword>
<dbReference type="Proteomes" id="UP000480684">
    <property type="component" value="Unassembled WGS sequence"/>
</dbReference>
<evidence type="ECO:0000256" key="10">
    <source>
        <dbReference type="PIRNR" id="PIRNR026671"/>
    </source>
</evidence>
<dbReference type="GO" id="GO:0008270">
    <property type="term" value="F:zinc ion binding"/>
    <property type="evidence" value="ECO:0007669"/>
    <property type="project" value="UniProtKB-UniRule"/>
</dbReference>
<evidence type="ECO:0000313" key="12">
    <source>
        <dbReference type="Proteomes" id="UP000480684"/>
    </source>
</evidence>
<dbReference type="GO" id="GO:0071555">
    <property type="term" value="P:cell wall organization"/>
    <property type="evidence" value="ECO:0007669"/>
    <property type="project" value="UniProtKB-KW"/>
</dbReference>
<feature type="binding site" evidence="9">
    <location>
        <position position="96"/>
    </location>
    <ligand>
        <name>Zn(2+)</name>
        <dbReference type="ChEBI" id="CHEBI:29105"/>
        <note>catalytic</note>
    </ligand>
</feature>
<sequence length="199" mass="22002">MHPLVPVAAEDFAVDLCLSYATADNFTGRPVYGPDAGCFLHAEAAAALTRAVELARPLGLRFKIFDAFRPAEAQWILWNHTPDPEFLADPRQGSAHSFGVAVDLTLTEAESGRELDMGTAFDAFTPRSHHGRLDIPPEAQRNRALLLGVMVAAGWEYNPHEWWHYQLPEARSRYVLLSDAVLGERGMLPPLSGRERGTI</sequence>
<dbReference type="Gene3D" id="3.30.1380.10">
    <property type="match status" value="1"/>
</dbReference>
<evidence type="ECO:0000256" key="3">
    <source>
        <dbReference type="ARBA" id="ARBA00022723"/>
    </source>
</evidence>
<feature type="binding site" evidence="9">
    <location>
        <position position="103"/>
    </location>
    <ligand>
        <name>Zn(2+)</name>
        <dbReference type="ChEBI" id="CHEBI:29105"/>
        <note>catalytic</note>
    </ligand>
</feature>
<name>A0A7C9V0S9_9PROT</name>
<evidence type="ECO:0000256" key="8">
    <source>
        <dbReference type="ARBA" id="ARBA00023316"/>
    </source>
</evidence>
<keyword evidence="3 9" id="KW-0479">Metal-binding</keyword>
<dbReference type="GO" id="GO:0160237">
    <property type="term" value="F:D-Ala-D-Ala dipeptidase activity"/>
    <property type="evidence" value="ECO:0007669"/>
    <property type="project" value="UniProtKB-EC"/>
</dbReference>
<dbReference type="RefSeq" id="WP_163681639.1">
    <property type="nucleotide sequence ID" value="NZ_JAAIYP010000041.1"/>
</dbReference>
<accession>A0A7C9V0S9</accession>
<dbReference type="InterPro" id="IPR009045">
    <property type="entry name" value="Zn_M74/Hedgehog-like"/>
</dbReference>
<dbReference type="InterPro" id="IPR000755">
    <property type="entry name" value="A_A_dipeptidase"/>
</dbReference>
<dbReference type="Pfam" id="PF01427">
    <property type="entry name" value="Peptidase_M15"/>
    <property type="match status" value="1"/>
</dbReference>
<comment type="function">
    <text evidence="9 10">Catalyzes hydrolysis of the D-alanyl-D-alanine dipeptide.</text>
</comment>
<dbReference type="PIRSF" id="PIRSF026671">
    <property type="entry name" value="AA_dipeptidase"/>
    <property type="match status" value="1"/>
</dbReference>
<protein>
    <recommendedName>
        <fullName evidence="9 10">D-alanyl-D-alanine dipeptidase</fullName>
        <shortName evidence="9 10">D-Ala-D-Ala dipeptidase</shortName>
        <ecNumber evidence="9 10">3.4.13.22</ecNumber>
    </recommendedName>
</protein>
<feature type="active site" description="Proton donor/acceptor" evidence="9">
    <location>
        <position position="161"/>
    </location>
</feature>
<gene>
    <name evidence="9 11" type="primary">ddpX</name>
    <name evidence="11" type="ORF">G4223_15495</name>
</gene>
<keyword evidence="6 9" id="KW-0224">Dipeptidase</keyword>
<dbReference type="PANTHER" id="PTHR43126">
    <property type="entry name" value="D-ALANYL-D-ALANINE DIPEPTIDASE"/>
    <property type="match status" value="1"/>
</dbReference>
<keyword evidence="12" id="KW-1185">Reference proteome</keyword>
<evidence type="ECO:0000256" key="4">
    <source>
        <dbReference type="ARBA" id="ARBA00022801"/>
    </source>
</evidence>
<keyword evidence="5 9" id="KW-0862">Zinc</keyword>
<dbReference type="PANTHER" id="PTHR43126:SF1">
    <property type="entry name" value="D-ALANYL-D-ALANINE DIPEPTIDASE"/>
    <property type="match status" value="1"/>
</dbReference>